<feature type="domain" description="2EXR" evidence="1">
    <location>
        <begin position="13"/>
        <end position="94"/>
    </location>
</feature>
<evidence type="ECO:0000313" key="2">
    <source>
        <dbReference type="EMBL" id="RFU24137.1"/>
    </source>
</evidence>
<sequence length="232" mass="26932">MVLIDTTPQLRTFHLFPTLPTELRLKIWEFTLPTTRRILKIEHRVNLSRYVSNTPPPSPLHANREARTVALKRYTHLDLGTNTYIPIDFTTDILYIGNLAPILQNHLHDLLYNLSTAPARHKIRELAIDRRVWNELSDNGLIGVLCAMRSLRLLYMVIEFGRVFGGELGFLSIPEWRRDLKWLEDRTKLEILRERQKKLGGPGRFHLAGGVEMDKWRLDVKCVILTRGGEHA</sequence>
<protein>
    <recommendedName>
        <fullName evidence="1">2EXR domain-containing protein</fullName>
    </recommendedName>
</protein>
<dbReference type="PANTHER" id="PTHR35910:SF6">
    <property type="entry name" value="2EXR DOMAIN-CONTAINING PROTEIN"/>
    <property type="match status" value="1"/>
</dbReference>
<dbReference type="EMBL" id="NCSJ02000499">
    <property type="protein sequence ID" value="RFU24137.1"/>
    <property type="molecule type" value="Genomic_DNA"/>
</dbReference>
<accession>A0A3E2GSX4</accession>
<evidence type="ECO:0000313" key="3">
    <source>
        <dbReference type="Proteomes" id="UP000258309"/>
    </source>
</evidence>
<comment type="caution">
    <text evidence="2">The sequence shown here is derived from an EMBL/GenBank/DDBJ whole genome shotgun (WGS) entry which is preliminary data.</text>
</comment>
<dbReference type="Proteomes" id="UP000258309">
    <property type="component" value="Unassembled WGS sequence"/>
</dbReference>
<evidence type="ECO:0000259" key="1">
    <source>
        <dbReference type="Pfam" id="PF20150"/>
    </source>
</evidence>
<feature type="non-terminal residue" evidence="2">
    <location>
        <position position="232"/>
    </location>
</feature>
<keyword evidence="3" id="KW-1185">Reference proteome</keyword>
<reference evidence="2 3" key="1">
    <citation type="submission" date="2018-05" db="EMBL/GenBank/DDBJ databases">
        <title>Draft genome sequence of Scytalidium lignicola DSM 105466, a ubiquitous saprotrophic fungus.</title>
        <authorList>
            <person name="Buettner E."/>
            <person name="Gebauer A.M."/>
            <person name="Hofrichter M."/>
            <person name="Liers C."/>
            <person name="Kellner H."/>
        </authorList>
    </citation>
    <scope>NUCLEOTIDE SEQUENCE [LARGE SCALE GENOMIC DNA]</scope>
    <source>
        <strain evidence="2 3">DSM 105466</strain>
    </source>
</reference>
<dbReference type="InterPro" id="IPR045518">
    <property type="entry name" value="2EXR"/>
</dbReference>
<dbReference type="OMA" id="EANIRDQ"/>
<dbReference type="Pfam" id="PF20150">
    <property type="entry name" value="2EXR"/>
    <property type="match status" value="1"/>
</dbReference>
<proteinExistence type="predicted"/>
<organism evidence="2 3">
    <name type="scientific">Scytalidium lignicola</name>
    <name type="common">Hyphomycete</name>
    <dbReference type="NCBI Taxonomy" id="5539"/>
    <lineage>
        <taxon>Eukaryota</taxon>
        <taxon>Fungi</taxon>
        <taxon>Dikarya</taxon>
        <taxon>Ascomycota</taxon>
        <taxon>Pezizomycotina</taxon>
        <taxon>Leotiomycetes</taxon>
        <taxon>Leotiomycetes incertae sedis</taxon>
        <taxon>Scytalidium</taxon>
    </lineage>
</organism>
<dbReference type="OrthoDB" id="3540486at2759"/>
<gene>
    <name evidence="2" type="ORF">B7463_g12198</name>
</gene>
<dbReference type="PANTHER" id="PTHR35910">
    <property type="entry name" value="2EXR DOMAIN-CONTAINING PROTEIN"/>
    <property type="match status" value="1"/>
</dbReference>
<dbReference type="AlphaFoldDB" id="A0A3E2GSX4"/>
<name>A0A3E2GSX4_SCYLI</name>
<feature type="non-terminal residue" evidence="2">
    <location>
        <position position="1"/>
    </location>
</feature>